<evidence type="ECO:0000313" key="1">
    <source>
        <dbReference type="EMBL" id="KAJ0392915.1"/>
    </source>
</evidence>
<protein>
    <recommendedName>
        <fullName evidence="3">C2 domain-containing protein</fullName>
    </recommendedName>
</protein>
<evidence type="ECO:0000313" key="2">
    <source>
        <dbReference type="Proteomes" id="UP001209570"/>
    </source>
</evidence>
<accession>A0AAD5Q2L1</accession>
<dbReference type="Proteomes" id="UP001209570">
    <property type="component" value="Unassembled WGS sequence"/>
</dbReference>
<name>A0AAD5Q2L1_PYTIN</name>
<dbReference type="InterPro" id="IPR035892">
    <property type="entry name" value="C2_domain_sf"/>
</dbReference>
<dbReference type="AlphaFoldDB" id="A0AAD5Q2L1"/>
<sequence length="145" mass="16298">MLSSDGESARETWGSLKIEVRYARGLPPSREDPETHRSTPCKYAVRICAGGVTKITRYVACDDQGCVFKETLRFDIATAYTTSPVVIEVLRQGDSALNFCSASVELHQFNRFLPWRRREIKMSGDVLVGLSSTSSLQVARHMHTW</sequence>
<organism evidence="1 2">
    <name type="scientific">Pythium insidiosum</name>
    <name type="common">Pythiosis disease agent</name>
    <dbReference type="NCBI Taxonomy" id="114742"/>
    <lineage>
        <taxon>Eukaryota</taxon>
        <taxon>Sar</taxon>
        <taxon>Stramenopiles</taxon>
        <taxon>Oomycota</taxon>
        <taxon>Peronosporomycetes</taxon>
        <taxon>Pythiales</taxon>
        <taxon>Pythiaceae</taxon>
        <taxon>Pythium</taxon>
    </lineage>
</organism>
<dbReference type="EMBL" id="JAKCXM010000553">
    <property type="protein sequence ID" value="KAJ0392915.1"/>
    <property type="molecule type" value="Genomic_DNA"/>
</dbReference>
<proteinExistence type="predicted"/>
<reference evidence="1" key="1">
    <citation type="submission" date="2021-12" db="EMBL/GenBank/DDBJ databases">
        <title>Prjna785345.</title>
        <authorList>
            <person name="Rujirawat T."/>
            <person name="Krajaejun T."/>
        </authorList>
    </citation>
    <scope>NUCLEOTIDE SEQUENCE</scope>
    <source>
        <strain evidence="1">Pi057C3</strain>
    </source>
</reference>
<dbReference type="SUPFAM" id="SSF49562">
    <property type="entry name" value="C2 domain (Calcium/lipid-binding domain, CaLB)"/>
    <property type="match status" value="1"/>
</dbReference>
<evidence type="ECO:0008006" key="3">
    <source>
        <dbReference type="Google" id="ProtNLM"/>
    </source>
</evidence>
<keyword evidence="2" id="KW-1185">Reference proteome</keyword>
<comment type="caution">
    <text evidence="1">The sequence shown here is derived from an EMBL/GenBank/DDBJ whole genome shotgun (WGS) entry which is preliminary data.</text>
</comment>
<gene>
    <name evidence="1" type="ORF">P43SY_008720</name>
</gene>